<dbReference type="PROSITE" id="PS00135">
    <property type="entry name" value="TRYPSIN_SER"/>
    <property type="match status" value="1"/>
</dbReference>
<comment type="caution">
    <text evidence="5">The sequence shown here is derived from an EMBL/GenBank/DDBJ whole genome shotgun (WGS) entry which is preliminary data.</text>
</comment>
<organism evidence="5 8">
    <name type="scientific">Rouxiella silvae</name>
    <dbReference type="NCBI Taxonomy" id="1646373"/>
    <lineage>
        <taxon>Bacteria</taxon>
        <taxon>Pseudomonadati</taxon>
        <taxon>Pseudomonadota</taxon>
        <taxon>Gammaproteobacteria</taxon>
        <taxon>Enterobacterales</taxon>
        <taxon>Yersiniaceae</taxon>
        <taxon>Rouxiella</taxon>
    </lineage>
</organism>
<dbReference type="PROSITE" id="PS00134">
    <property type="entry name" value="TRYPSIN_HIS"/>
    <property type="match status" value="1"/>
</dbReference>
<name>A0AA40WYL6_9GAMM</name>
<keyword evidence="2 5" id="KW-0645">Protease</keyword>
<dbReference type="GO" id="GO:0006508">
    <property type="term" value="P:proteolysis"/>
    <property type="evidence" value="ECO:0007669"/>
    <property type="project" value="UniProtKB-KW"/>
</dbReference>
<dbReference type="InterPro" id="IPR033116">
    <property type="entry name" value="TRYPSIN_SER"/>
</dbReference>
<feature type="chain" id="PRO_5041224611" evidence="3">
    <location>
        <begin position="25"/>
        <end position="373"/>
    </location>
</feature>
<dbReference type="GO" id="GO:0004252">
    <property type="term" value="F:serine-type endopeptidase activity"/>
    <property type="evidence" value="ECO:0007669"/>
    <property type="project" value="InterPro"/>
</dbReference>
<dbReference type="Proteomes" id="UP000192722">
    <property type="component" value="Unassembled WGS sequence"/>
</dbReference>
<feature type="domain" description="Peptidase S1" evidence="4">
    <location>
        <begin position="31"/>
        <end position="268"/>
    </location>
</feature>
<feature type="signal peptide" evidence="3">
    <location>
        <begin position="1"/>
        <end position="24"/>
    </location>
</feature>
<keyword evidence="2" id="KW-0720">Serine protease</keyword>
<evidence type="ECO:0000313" key="5">
    <source>
        <dbReference type="EMBL" id="MBF6635478.1"/>
    </source>
</evidence>
<dbReference type="Proteomes" id="UP000705283">
    <property type="component" value="Unassembled WGS sequence"/>
</dbReference>
<dbReference type="InterPro" id="IPR001314">
    <property type="entry name" value="Peptidase_S1A"/>
</dbReference>
<dbReference type="InterPro" id="IPR043504">
    <property type="entry name" value="Peptidase_S1_PA_chymotrypsin"/>
</dbReference>
<dbReference type="PRINTS" id="PR00722">
    <property type="entry name" value="CHYMOTRYPSIN"/>
</dbReference>
<dbReference type="EMBL" id="MRWD01000025">
    <property type="protein sequence ID" value="ORJ21069.1"/>
    <property type="molecule type" value="Genomic_DNA"/>
</dbReference>
<evidence type="ECO:0000313" key="7">
    <source>
        <dbReference type="Proteomes" id="UP000192722"/>
    </source>
</evidence>
<evidence type="ECO:0000256" key="2">
    <source>
        <dbReference type="RuleBase" id="RU363034"/>
    </source>
</evidence>
<dbReference type="InterPro" id="IPR018114">
    <property type="entry name" value="TRYPSIN_HIS"/>
</dbReference>
<reference evidence="6 7" key="2">
    <citation type="journal article" date="2017" name="Int. J. Syst. Evol. Microbiol.">
        <title>Rouxiella badensis sp. nov. and Rouxiella silvae sp. nov. isolated from peat bog soil in Germany and emendation of the genus description.</title>
        <authorList>
            <person name="Le Fleche-Mateos A."/>
            <person name="Kugler J.H."/>
            <person name="Hansen S.H."/>
            <person name="Syldatk C."/>
            <person name="Hausmann R."/>
            <person name="Lomprez F."/>
            <person name="Vandenbogaert M."/>
            <person name="Manuguerra J.C."/>
            <person name="Grimont P.A."/>
        </authorList>
    </citation>
    <scope>NUCLEOTIDE SEQUENCE [LARGE SCALE GENOMIC DNA]</scope>
    <source>
        <strain evidence="6 7">213</strain>
    </source>
</reference>
<dbReference type="PANTHER" id="PTHR24250:SF27">
    <property type="entry name" value="ELASTASE 2 LIKE"/>
    <property type="match status" value="1"/>
</dbReference>
<protein>
    <submittedName>
        <fullName evidence="5">Serine protease</fullName>
    </submittedName>
</protein>
<accession>A0AA40WYL6</accession>
<keyword evidence="1" id="KW-1015">Disulfide bond</keyword>
<dbReference type="FunFam" id="2.40.10.10:FF:000068">
    <property type="entry name" value="transmembrane protease serine 2"/>
    <property type="match status" value="1"/>
</dbReference>
<dbReference type="SMART" id="SM00020">
    <property type="entry name" value="Tryp_SPc"/>
    <property type="match status" value="1"/>
</dbReference>
<dbReference type="RefSeq" id="WP_084983183.1">
    <property type="nucleotide sequence ID" value="NZ_CBCSCF010000002.1"/>
</dbReference>
<evidence type="ECO:0000313" key="6">
    <source>
        <dbReference type="EMBL" id="ORJ21069.1"/>
    </source>
</evidence>
<evidence type="ECO:0000313" key="8">
    <source>
        <dbReference type="Proteomes" id="UP000705283"/>
    </source>
</evidence>
<dbReference type="SUPFAM" id="SSF50494">
    <property type="entry name" value="Trypsin-like serine proteases"/>
    <property type="match status" value="1"/>
</dbReference>
<reference evidence="5" key="4">
    <citation type="submission" date="2022-09" db="EMBL/GenBank/DDBJ databases">
        <title>Rouxiella aceris sp. nov., isolated from tree sap and emended description of the genus Rhouxiella.</title>
        <authorList>
            <person name="Kim I.S."/>
        </authorList>
    </citation>
    <scope>NUCLEOTIDE SEQUENCE</scope>
    <source>
        <strain evidence="5">SAP-2</strain>
    </source>
</reference>
<evidence type="ECO:0000256" key="1">
    <source>
        <dbReference type="ARBA" id="ARBA00023157"/>
    </source>
</evidence>
<dbReference type="PANTHER" id="PTHR24250">
    <property type="entry name" value="CHYMOTRYPSIN-RELATED"/>
    <property type="match status" value="1"/>
</dbReference>
<evidence type="ECO:0000259" key="4">
    <source>
        <dbReference type="PROSITE" id="PS50240"/>
    </source>
</evidence>
<evidence type="ECO:0000256" key="3">
    <source>
        <dbReference type="SAM" id="SignalP"/>
    </source>
</evidence>
<dbReference type="AlphaFoldDB" id="A0AA40WYL6"/>
<reference evidence="5" key="3">
    <citation type="submission" date="2020-11" db="EMBL/GenBank/DDBJ databases">
        <authorList>
            <person name="Lee S.D."/>
        </authorList>
    </citation>
    <scope>NUCLEOTIDE SEQUENCE</scope>
    <source>
        <strain evidence="5">SAP-2</strain>
    </source>
</reference>
<keyword evidence="3" id="KW-0732">Signal</keyword>
<sequence length="373" mass="40133">MKIRHFLGAAISLALLSSASSAIAGNIDTKILNGEEAAPGEFPAYVAIITNGDAEISPNSHTCGGVMVNKEWFLTAAHCVNKMDADKYEALIGLEQYWPKSIFKESAEFEKVVIHPDYDHAGQNDIALVKLAHSAKTNSFGKFNGIDDNIKLPVGTPLTAIGFGATHNSITSTKLMKTQGAIFAKKFCIDKPEGYPDTNFNPANNLCIGNPDDVSQGTTGKGDSGGPWMFLNSQGDYIVSGLVSRSLWQVGQVTKVSAHADWIKKTIAAEGQADKAPVAKISTTSEQIAPISWLSLSGASSSSPEGISPQEFNYKWKVLTNIKKVQISHNQGVSTRVRLIEPASKNFKVKIQLTVTDPQGRETITVKELKAVK</sequence>
<dbReference type="InterPro" id="IPR001254">
    <property type="entry name" value="Trypsin_dom"/>
</dbReference>
<dbReference type="Gene3D" id="2.40.10.10">
    <property type="entry name" value="Trypsin-like serine proteases"/>
    <property type="match status" value="1"/>
</dbReference>
<dbReference type="PROSITE" id="PS50240">
    <property type="entry name" value="TRYPSIN_DOM"/>
    <property type="match status" value="1"/>
</dbReference>
<proteinExistence type="predicted"/>
<reference evidence="6" key="1">
    <citation type="submission" date="2016-12" db="EMBL/GenBank/DDBJ databases">
        <authorList>
            <person name="Le Fleche-Mateos A."/>
        </authorList>
    </citation>
    <scope>NUCLEOTIDE SEQUENCE</scope>
    <source>
        <strain evidence="6">213</strain>
    </source>
</reference>
<dbReference type="Pfam" id="PF00089">
    <property type="entry name" value="Trypsin"/>
    <property type="match status" value="1"/>
</dbReference>
<gene>
    <name evidence="6" type="ORF">BS639_12025</name>
    <name evidence="5" type="ORF">ITX54_02210</name>
</gene>
<keyword evidence="2" id="KW-0378">Hydrolase</keyword>
<keyword evidence="7" id="KW-1185">Reference proteome</keyword>
<dbReference type="CDD" id="cd00190">
    <property type="entry name" value="Tryp_SPc"/>
    <property type="match status" value="1"/>
</dbReference>
<dbReference type="EMBL" id="JADMKS010000001">
    <property type="protein sequence ID" value="MBF6635478.1"/>
    <property type="molecule type" value="Genomic_DNA"/>
</dbReference>
<dbReference type="InterPro" id="IPR009003">
    <property type="entry name" value="Peptidase_S1_PA"/>
</dbReference>